<name>A0A072NPN5_SCHAZ</name>
<dbReference type="Gene3D" id="3.30.700.10">
    <property type="entry name" value="Glycoprotein, Type 4 Pilin"/>
    <property type="match status" value="1"/>
</dbReference>
<dbReference type="OrthoDB" id="2454081at2"/>
<evidence type="ECO:0000256" key="3">
    <source>
        <dbReference type="SAM" id="Phobius"/>
    </source>
</evidence>
<dbReference type="PATRIC" id="fig|1348973.3.peg.1191"/>
<accession>A0A072NPN5</accession>
<dbReference type="InterPro" id="IPR045584">
    <property type="entry name" value="Pilin-like"/>
</dbReference>
<evidence type="ECO:0000313" key="5">
    <source>
        <dbReference type="Proteomes" id="UP000027936"/>
    </source>
</evidence>
<keyword evidence="3" id="KW-1133">Transmembrane helix</keyword>
<keyword evidence="3" id="KW-0812">Transmembrane</keyword>
<comment type="caution">
    <text evidence="4">The sequence shown here is derived from an EMBL/GenBank/DDBJ whole genome shotgun (WGS) entry which is preliminary data.</text>
</comment>
<protein>
    <submittedName>
        <fullName evidence="4">Prepilin-type N-terminal cleavage/methylation domain-containing protein</fullName>
    </submittedName>
</protein>
<dbReference type="Proteomes" id="UP000027936">
    <property type="component" value="Unassembled WGS sequence"/>
</dbReference>
<dbReference type="SUPFAM" id="SSF54523">
    <property type="entry name" value="Pili subunits"/>
    <property type="match status" value="1"/>
</dbReference>
<dbReference type="InterPro" id="IPR012902">
    <property type="entry name" value="N_methyl_site"/>
</dbReference>
<organism evidence="4 5">
    <name type="scientific">Schinkia azotoformans MEV2011</name>
    <dbReference type="NCBI Taxonomy" id="1348973"/>
    <lineage>
        <taxon>Bacteria</taxon>
        <taxon>Bacillati</taxon>
        <taxon>Bacillota</taxon>
        <taxon>Bacilli</taxon>
        <taxon>Bacillales</taxon>
        <taxon>Bacillaceae</taxon>
        <taxon>Calidifontibacillus/Schinkia group</taxon>
        <taxon>Schinkia</taxon>
    </lineage>
</organism>
<reference evidence="4 5" key="1">
    <citation type="submission" date="2014-04" db="EMBL/GenBank/DDBJ databases">
        <title>Draft genome sequence of Bacillus azotoformans MEV2011, a (co-) denitrifying strain unable to grow in the presence of oxygen.</title>
        <authorList>
            <person name="Nielsen M."/>
            <person name="Schreiber L."/>
            <person name="Finster K."/>
            <person name="Schramm A."/>
        </authorList>
    </citation>
    <scope>NUCLEOTIDE SEQUENCE [LARGE SCALE GENOMIC DNA]</scope>
    <source>
        <strain evidence="4 5">MEV2011</strain>
    </source>
</reference>
<dbReference type="AlphaFoldDB" id="A0A072NPN5"/>
<evidence type="ECO:0000256" key="2">
    <source>
        <dbReference type="ARBA" id="ARBA00023287"/>
    </source>
</evidence>
<dbReference type="GO" id="GO:0009986">
    <property type="term" value="C:cell surface"/>
    <property type="evidence" value="ECO:0007669"/>
    <property type="project" value="UniProtKB-SubCell"/>
</dbReference>
<dbReference type="GO" id="GO:0030420">
    <property type="term" value="P:establishment of competence for transformation"/>
    <property type="evidence" value="ECO:0007669"/>
    <property type="project" value="UniProtKB-KW"/>
</dbReference>
<dbReference type="PROSITE" id="PS00409">
    <property type="entry name" value="PROKAR_NTER_METHYL"/>
    <property type="match status" value="1"/>
</dbReference>
<feature type="transmembrane region" description="Helical" evidence="3">
    <location>
        <begin position="12"/>
        <end position="33"/>
    </location>
</feature>
<gene>
    <name evidence="4" type="ORF">M670_01219</name>
</gene>
<evidence type="ECO:0000256" key="1">
    <source>
        <dbReference type="ARBA" id="ARBA00004241"/>
    </source>
</evidence>
<keyword evidence="2" id="KW-0178">Competence</keyword>
<dbReference type="NCBIfam" id="TIGR02532">
    <property type="entry name" value="IV_pilin_GFxxxE"/>
    <property type="match status" value="1"/>
</dbReference>
<evidence type="ECO:0000313" key="4">
    <source>
        <dbReference type="EMBL" id="KEF39451.1"/>
    </source>
</evidence>
<dbReference type="Pfam" id="PF07963">
    <property type="entry name" value="N_methyl"/>
    <property type="match status" value="1"/>
</dbReference>
<dbReference type="EMBL" id="JJRY01000003">
    <property type="protein sequence ID" value="KEF39451.1"/>
    <property type="molecule type" value="Genomic_DNA"/>
</dbReference>
<comment type="subcellular location">
    <subcellularLocation>
        <location evidence="1">Cell surface</location>
    </subcellularLocation>
</comment>
<keyword evidence="3" id="KW-0472">Membrane</keyword>
<sequence>MMVKRFLKNERGLTLIELLAVVVILGIIAAIAVPSIGGLIDNSKKDAHVANAQQMINSAKIAVTGDKNLLPASGETFIINLKYLEDNGYIETLRDPDKTTNGYTKSTTATGGKLSGAAPTNDSYVLVINTSNKLSYKVRLANANRGITTASEEDKLSRTSVENVTTTP</sequence>
<proteinExistence type="predicted"/>